<reference evidence="1 2" key="1">
    <citation type="submission" date="2017-04" db="EMBL/GenBank/DDBJ databases">
        <authorList>
            <person name="Afonso C.L."/>
            <person name="Miller P.J."/>
            <person name="Scott M.A."/>
            <person name="Spackman E."/>
            <person name="Goraichik I."/>
            <person name="Dimitrov K.M."/>
            <person name="Suarez D.L."/>
            <person name="Swayne D.E."/>
        </authorList>
    </citation>
    <scope>NUCLEOTIDE SEQUENCE [LARGE SCALE GENOMIC DNA]</scope>
    <source>
        <strain evidence="1 2">USBA 355</strain>
    </source>
</reference>
<protein>
    <submittedName>
        <fullName evidence="1">Killing trait domain-containing protein</fullName>
    </submittedName>
</protein>
<dbReference type="STRING" id="560819.SAMN05428998_104289"/>
<keyword evidence="2" id="KW-1185">Reference proteome</keyword>
<dbReference type="Pfam" id="PF11747">
    <property type="entry name" value="RebB"/>
    <property type="match status" value="1"/>
</dbReference>
<evidence type="ECO:0000313" key="2">
    <source>
        <dbReference type="Proteomes" id="UP000192917"/>
    </source>
</evidence>
<name>A0A1Y6BLN1_9PROT</name>
<dbReference type="AlphaFoldDB" id="A0A1Y6BLN1"/>
<evidence type="ECO:0000313" key="1">
    <source>
        <dbReference type="EMBL" id="SMF09961.1"/>
    </source>
</evidence>
<sequence length="76" mass="7585">MPTVNDQVIDAVVSTNVKVLGEAAAQALGVAYQSLAQSTGLAMENAMMTQGGMQQITNSATSVATSLILKQGSGGG</sequence>
<dbReference type="RefSeq" id="WP_085121981.1">
    <property type="nucleotide sequence ID" value="NZ_FWZX01000004.1"/>
</dbReference>
<organism evidence="1 2">
    <name type="scientific">Tistlia consotensis USBA 355</name>
    <dbReference type="NCBI Taxonomy" id="560819"/>
    <lineage>
        <taxon>Bacteria</taxon>
        <taxon>Pseudomonadati</taxon>
        <taxon>Pseudomonadota</taxon>
        <taxon>Alphaproteobacteria</taxon>
        <taxon>Rhodospirillales</taxon>
        <taxon>Rhodovibrionaceae</taxon>
        <taxon>Tistlia</taxon>
    </lineage>
</organism>
<proteinExistence type="predicted"/>
<dbReference type="EMBL" id="FWZX01000004">
    <property type="protein sequence ID" value="SMF09961.1"/>
    <property type="molecule type" value="Genomic_DNA"/>
</dbReference>
<gene>
    <name evidence="1" type="ORF">SAMN05428998_104289</name>
</gene>
<dbReference type="Proteomes" id="UP000192917">
    <property type="component" value="Unassembled WGS sequence"/>
</dbReference>
<dbReference type="InterPro" id="IPR021070">
    <property type="entry name" value="Killing_trait_RebB"/>
</dbReference>
<accession>A0A1Y6BLN1</accession>